<evidence type="ECO:0000256" key="2">
    <source>
        <dbReference type="ARBA" id="ARBA00022723"/>
    </source>
</evidence>
<reference evidence="10" key="1">
    <citation type="submission" date="2022-08" db="UniProtKB">
        <authorList>
            <consortium name="EnsemblMetazoa"/>
        </authorList>
    </citation>
    <scope>IDENTIFICATION</scope>
    <source>
        <strain evidence="10">05x7-T-G4-1.051#20</strain>
    </source>
</reference>
<dbReference type="PANTHER" id="PTHR16515">
    <property type="entry name" value="PR DOMAIN ZINC FINGER PROTEIN"/>
    <property type="match status" value="1"/>
</dbReference>
<dbReference type="GO" id="GO:0010468">
    <property type="term" value="P:regulation of gene expression"/>
    <property type="evidence" value="ECO:0007669"/>
    <property type="project" value="TreeGrafter"/>
</dbReference>
<keyword evidence="5" id="KW-0862">Zinc</keyword>
<name>A0A8W8N4B5_MAGGI</name>
<feature type="region of interest" description="Disordered" evidence="8">
    <location>
        <begin position="1"/>
        <end position="48"/>
    </location>
</feature>
<dbReference type="PROSITE" id="PS50157">
    <property type="entry name" value="ZINC_FINGER_C2H2_2"/>
    <property type="match status" value="2"/>
</dbReference>
<evidence type="ECO:0000256" key="8">
    <source>
        <dbReference type="SAM" id="MobiDB-lite"/>
    </source>
</evidence>
<evidence type="ECO:0000259" key="9">
    <source>
        <dbReference type="PROSITE" id="PS50157"/>
    </source>
</evidence>
<evidence type="ECO:0000256" key="4">
    <source>
        <dbReference type="ARBA" id="ARBA00022771"/>
    </source>
</evidence>
<keyword evidence="2" id="KW-0479">Metal-binding</keyword>
<dbReference type="EnsemblMetazoa" id="G4195.12">
    <property type="protein sequence ID" value="G4195.12:cds"/>
    <property type="gene ID" value="G4195"/>
</dbReference>
<dbReference type="PANTHER" id="PTHR16515:SF66">
    <property type="entry name" value="C2H2-TYPE DOMAIN-CONTAINING PROTEIN"/>
    <property type="match status" value="1"/>
</dbReference>
<dbReference type="AlphaFoldDB" id="A0A8W8N4B5"/>
<dbReference type="InterPro" id="IPR050331">
    <property type="entry name" value="Zinc_finger"/>
</dbReference>
<feature type="compositionally biased region" description="Acidic residues" evidence="8">
    <location>
        <begin position="18"/>
        <end position="27"/>
    </location>
</feature>
<keyword evidence="6" id="KW-0539">Nucleus</keyword>
<evidence type="ECO:0000256" key="3">
    <source>
        <dbReference type="ARBA" id="ARBA00022737"/>
    </source>
</evidence>
<dbReference type="SUPFAM" id="SSF57667">
    <property type="entry name" value="beta-beta-alpha zinc fingers"/>
    <property type="match status" value="1"/>
</dbReference>
<comment type="subcellular location">
    <subcellularLocation>
        <location evidence="1">Nucleus</location>
    </subcellularLocation>
</comment>
<dbReference type="GO" id="GO:0005634">
    <property type="term" value="C:nucleus"/>
    <property type="evidence" value="ECO:0007669"/>
    <property type="project" value="UniProtKB-SubCell"/>
</dbReference>
<dbReference type="InterPro" id="IPR036236">
    <property type="entry name" value="Znf_C2H2_sf"/>
</dbReference>
<dbReference type="PROSITE" id="PS00028">
    <property type="entry name" value="ZINC_FINGER_C2H2_1"/>
    <property type="match status" value="3"/>
</dbReference>
<evidence type="ECO:0000256" key="5">
    <source>
        <dbReference type="ARBA" id="ARBA00022833"/>
    </source>
</evidence>
<evidence type="ECO:0000256" key="7">
    <source>
        <dbReference type="PROSITE-ProRule" id="PRU00042"/>
    </source>
</evidence>
<proteinExistence type="predicted"/>
<evidence type="ECO:0000313" key="11">
    <source>
        <dbReference type="Proteomes" id="UP000005408"/>
    </source>
</evidence>
<evidence type="ECO:0000256" key="6">
    <source>
        <dbReference type="ARBA" id="ARBA00023242"/>
    </source>
</evidence>
<keyword evidence="11" id="KW-1185">Reference proteome</keyword>
<feature type="domain" description="C2H2-type" evidence="9">
    <location>
        <begin position="150"/>
        <end position="173"/>
    </location>
</feature>
<dbReference type="GO" id="GO:0008270">
    <property type="term" value="F:zinc ion binding"/>
    <property type="evidence" value="ECO:0007669"/>
    <property type="project" value="UniProtKB-KW"/>
</dbReference>
<dbReference type="InterPro" id="IPR013087">
    <property type="entry name" value="Znf_C2H2_type"/>
</dbReference>
<evidence type="ECO:0000313" key="10">
    <source>
        <dbReference type="EnsemblMetazoa" id="G4195.12:cds"/>
    </source>
</evidence>
<organism evidence="10 11">
    <name type="scientific">Magallana gigas</name>
    <name type="common">Pacific oyster</name>
    <name type="synonym">Crassostrea gigas</name>
    <dbReference type="NCBI Taxonomy" id="29159"/>
    <lineage>
        <taxon>Eukaryota</taxon>
        <taxon>Metazoa</taxon>
        <taxon>Spiralia</taxon>
        <taxon>Lophotrochozoa</taxon>
        <taxon>Mollusca</taxon>
        <taxon>Bivalvia</taxon>
        <taxon>Autobranchia</taxon>
        <taxon>Pteriomorphia</taxon>
        <taxon>Ostreida</taxon>
        <taxon>Ostreoidea</taxon>
        <taxon>Ostreidae</taxon>
        <taxon>Magallana</taxon>
    </lineage>
</organism>
<protein>
    <recommendedName>
        <fullName evidence="9">C2H2-type domain-containing protein</fullName>
    </recommendedName>
</protein>
<dbReference type="Gene3D" id="3.30.160.60">
    <property type="entry name" value="Classic Zinc Finger"/>
    <property type="match status" value="2"/>
</dbReference>
<sequence>VPDDSKQPLNLGSRDDSTEQSEIEDPPGDWSREDFSNESGSFGADPNISWQDASFNKAHQSFGTSDLRTLNRSKCQFCNEICSSDAELDSHLRSRHSFTGRDVREGGSVEHAQKPQEENEPYICPHCQKTFSFLCHYKRHLVIHSQDRPHKCELCASCFKRKDHLWDHVRRRHGKPFAPSSNT</sequence>
<dbReference type="Proteomes" id="UP000005408">
    <property type="component" value="Unassembled WGS sequence"/>
</dbReference>
<dbReference type="SMART" id="SM00355">
    <property type="entry name" value="ZnF_C2H2"/>
    <property type="match status" value="3"/>
</dbReference>
<evidence type="ECO:0000256" key="1">
    <source>
        <dbReference type="ARBA" id="ARBA00004123"/>
    </source>
</evidence>
<accession>A0A8W8N4B5</accession>
<feature type="domain" description="C2H2-type" evidence="9">
    <location>
        <begin position="122"/>
        <end position="149"/>
    </location>
</feature>
<keyword evidence="4 7" id="KW-0863">Zinc-finger</keyword>
<keyword evidence="3" id="KW-0677">Repeat</keyword>
<dbReference type="Pfam" id="PF00096">
    <property type="entry name" value="zf-C2H2"/>
    <property type="match status" value="1"/>
</dbReference>